<accession>A0AAV5G7T6</accession>
<gene>
    <name evidence="3" type="ORF">CAT723_00150</name>
</gene>
<dbReference type="Pfam" id="PF13191">
    <property type="entry name" value="AAA_16"/>
    <property type="match status" value="1"/>
</dbReference>
<dbReference type="PANTHER" id="PTHR34301">
    <property type="entry name" value="DNA-BINDING PROTEIN-RELATED"/>
    <property type="match status" value="1"/>
</dbReference>
<proteinExistence type="predicted"/>
<feature type="domain" description="Orc1-like AAA ATPase" evidence="2">
    <location>
        <begin position="29"/>
        <end position="182"/>
    </location>
</feature>
<reference evidence="3" key="1">
    <citation type="submission" date="2021-12" db="EMBL/GenBank/DDBJ databases">
        <title>Draft genome sequence of Corynebacterium ammoniagenes strain T-723.</title>
        <authorList>
            <person name="Matsuzawa M."/>
            <person name="Hiratani M."/>
            <person name="Abe I."/>
            <person name="Tsuji Y."/>
            <person name="Nakamura J."/>
        </authorList>
    </citation>
    <scope>NUCLEOTIDE SEQUENCE</scope>
    <source>
        <strain evidence="3">T-723</strain>
    </source>
</reference>
<name>A0AAV5G7T6_CORAM</name>
<evidence type="ECO:0000259" key="2">
    <source>
        <dbReference type="Pfam" id="PF13191"/>
    </source>
</evidence>
<sequence length="404" mass="43582">MSSRSNSPELPAETPNPFRPTFGASPRFWAGRTVILEGFSEALDSPVGHPDRAMLISGTRGIGKTVLLTELEDLAEARGWISVRAIGSSGMAEHLIHTAIPTHIAKLNPQAETRLKTLGIAGLGRVETELDPRYGQLQPVPTVETRIRQLLEFTSGSGVFIAIDEVQDAPSEDLADVAQAFQNLIKDELPVALAFAGLTVGTRDLLDLPGTTFLRRASAYELGPLTATDTVNLLAATAAGSGIHFGDAAARRAAEASYGFPYLVQLIGALAWKKTKDKAAASQSARDSLTEDSSGELEVSVAVIDEILDEAIDTFGSQVHRPALRHVTDLQREFLHSMARLGGTEQSIGEIAQLLQRTTTGISRVRAALIKQEIIEPSSHGHVRFTQPYMAEHLLAEPRTRYVQ</sequence>
<dbReference type="PANTHER" id="PTHR34301:SF8">
    <property type="entry name" value="ATPASE DOMAIN-CONTAINING PROTEIN"/>
    <property type="match status" value="1"/>
</dbReference>
<comment type="caution">
    <text evidence="3">The sequence shown here is derived from an EMBL/GenBank/DDBJ whole genome shotgun (WGS) entry which is preliminary data.</text>
</comment>
<dbReference type="AlphaFoldDB" id="A0AAV5G7T6"/>
<evidence type="ECO:0000313" key="4">
    <source>
        <dbReference type="Proteomes" id="UP001054925"/>
    </source>
</evidence>
<organism evidence="3 4">
    <name type="scientific">Corynebacterium ammoniagenes</name>
    <name type="common">Brevibacterium ammoniagenes</name>
    <dbReference type="NCBI Taxonomy" id="1697"/>
    <lineage>
        <taxon>Bacteria</taxon>
        <taxon>Bacillati</taxon>
        <taxon>Actinomycetota</taxon>
        <taxon>Actinomycetes</taxon>
        <taxon>Mycobacteriales</taxon>
        <taxon>Corynebacteriaceae</taxon>
        <taxon>Corynebacterium</taxon>
    </lineage>
</organism>
<protein>
    <recommendedName>
        <fullName evidence="2">Orc1-like AAA ATPase domain-containing protein</fullName>
    </recommendedName>
</protein>
<dbReference type="Proteomes" id="UP001054925">
    <property type="component" value="Unassembled WGS sequence"/>
</dbReference>
<dbReference type="Gene3D" id="3.40.50.300">
    <property type="entry name" value="P-loop containing nucleotide triphosphate hydrolases"/>
    <property type="match status" value="1"/>
</dbReference>
<evidence type="ECO:0000313" key="3">
    <source>
        <dbReference type="EMBL" id="GJN41536.1"/>
    </source>
</evidence>
<dbReference type="InterPro" id="IPR041664">
    <property type="entry name" value="AAA_16"/>
</dbReference>
<dbReference type="InterPro" id="IPR027417">
    <property type="entry name" value="P-loop_NTPase"/>
</dbReference>
<dbReference type="RefSeq" id="WP_236163421.1">
    <property type="nucleotide sequence ID" value="NZ_BQKK01000001.1"/>
</dbReference>
<evidence type="ECO:0000256" key="1">
    <source>
        <dbReference type="SAM" id="MobiDB-lite"/>
    </source>
</evidence>
<dbReference type="SUPFAM" id="SSF52540">
    <property type="entry name" value="P-loop containing nucleoside triphosphate hydrolases"/>
    <property type="match status" value="1"/>
</dbReference>
<feature type="region of interest" description="Disordered" evidence="1">
    <location>
        <begin position="1"/>
        <end position="21"/>
    </location>
</feature>
<dbReference type="EMBL" id="BQKK01000001">
    <property type="protein sequence ID" value="GJN41536.1"/>
    <property type="molecule type" value="Genomic_DNA"/>
</dbReference>